<evidence type="ECO:0008006" key="5">
    <source>
        <dbReference type="Google" id="ProtNLM"/>
    </source>
</evidence>
<gene>
    <name evidence="3" type="ORF">F1559_000300</name>
</gene>
<keyword evidence="4" id="KW-1185">Reference proteome</keyword>
<dbReference type="AlphaFoldDB" id="A0A7J7ICZ3"/>
<feature type="compositionally biased region" description="Polar residues" evidence="1">
    <location>
        <begin position="72"/>
        <end position="89"/>
    </location>
</feature>
<dbReference type="PANTHER" id="PTHR36761">
    <property type="entry name" value="ORF03 PROTEIN"/>
    <property type="match status" value="1"/>
</dbReference>
<evidence type="ECO:0000313" key="4">
    <source>
        <dbReference type="Proteomes" id="UP000530660"/>
    </source>
</evidence>
<dbReference type="EMBL" id="VWRR01000016">
    <property type="protein sequence ID" value="KAF6000972.1"/>
    <property type="molecule type" value="Genomic_DNA"/>
</dbReference>
<keyword evidence="2" id="KW-1133">Transmembrane helix</keyword>
<dbReference type="PANTHER" id="PTHR36761:SF2">
    <property type="entry name" value="ORF03 PROTEIN"/>
    <property type="match status" value="1"/>
</dbReference>
<organism evidence="3 4">
    <name type="scientific">Cyanidiococcus yangmingshanensis</name>
    <dbReference type="NCBI Taxonomy" id="2690220"/>
    <lineage>
        <taxon>Eukaryota</taxon>
        <taxon>Rhodophyta</taxon>
        <taxon>Bangiophyceae</taxon>
        <taxon>Cyanidiales</taxon>
        <taxon>Cyanidiaceae</taxon>
        <taxon>Cyanidiococcus</taxon>
    </lineage>
</organism>
<evidence type="ECO:0000256" key="1">
    <source>
        <dbReference type="SAM" id="MobiDB-lite"/>
    </source>
</evidence>
<sequence>MVLVFSLELRRNSPGKRTRSCAFQSTAVSVASSRAETGVTTRKRLRGRNLPVPHWSGRGAFRFKACAELEPSDTSANTTPSKKAASKQTPKGPIEAPFVDSFVRAELGEDEDEDEDLGTRDTDPVLDRSRVFGAWLDNQVLEFERIQGAARQHPGRSRQKQAENAFAQGVQELNAGQYAKATDLIFRASALAGHQTRLGGEYLLWLAQALDAQGKNTRAQEVLRRLHYHRDNDVRRVAENLLYILQAPRLRLGPESFVQIDVEAICDPGRARDIPGWKKRQRRYRFGSGAAAALAGAGQRRKEPEKYSLEWFASQERLSLDELEQANQNSSAALVASSGVMFLILFLLRYLGH</sequence>
<dbReference type="Proteomes" id="UP000530660">
    <property type="component" value="Unassembled WGS sequence"/>
</dbReference>
<keyword evidence="2" id="KW-0472">Membrane</keyword>
<comment type="caution">
    <text evidence="3">The sequence shown here is derived from an EMBL/GenBank/DDBJ whole genome shotgun (WGS) entry which is preliminary data.</text>
</comment>
<feature type="transmembrane region" description="Helical" evidence="2">
    <location>
        <begin position="332"/>
        <end position="351"/>
    </location>
</feature>
<reference evidence="3 4" key="1">
    <citation type="journal article" date="2020" name="J. Phycol.">
        <title>Comparative genome analysis reveals Cyanidiococcus gen. nov., a new extremophilic red algal genus sister to Cyanidioschyzon (Cyanidioschyzonaceae, Rhodophyta).</title>
        <authorList>
            <person name="Liu S.-L."/>
            <person name="Chiang Y.-R."/>
            <person name="Yoon H.S."/>
            <person name="Fu H.-Y."/>
        </authorList>
    </citation>
    <scope>NUCLEOTIDE SEQUENCE [LARGE SCALE GENOMIC DNA]</scope>
    <source>
        <strain evidence="3 4">THAL066</strain>
    </source>
</reference>
<evidence type="ECO:0000256" key="2">
    <source>
        <dbReference type="SAM" id="Phobius"/>
    </source>
</evidence>
<feature type="region of interest" description="Disordered" evidence="1">
    <location>
        <begin position="71"/>
        <end position="95"/>
    </location>
</feature>
<keyword evidence="2" id="KW-0812">Transmembrane</keyword>
<evidence type="ECO:0000313" key="3">
    <source>
        <dbReference type="EMBL" id="KAF6000972.1"/>
    </source>
</evidence>
<protein>
    <recommendedName>
        <fullName evidence="5">Transmembrane protein</fullName>
    </recommendedName>
</protein>
<accession>A0A7J7ICZ3</accession>
<proteinExistence type="predicted"/>
<name>A0A7J7ICZ3_9RHOD</name>
<dbReference type="OrthoDB" id="2019920at2759"/>